<dbReference type="AlphaFoldDB" id="A0A0P7B092"/>
<dbReference type="Pfam" id="PF09375">
    <property type="entry name" value="Peptidase_M75"/>
    <property type="match status" value="1"/>
</dbReference>
<dbReference type="GO" id="GO:0030313">
    <property type="term" value="C:cell envelope"/>
    <property type="evidence" value="ECO:0007669"/>
    <property type="project" value="UniProtKB-SubCell"/>
</dbReference>
<dbReference type="RefSeq" id="WP_054559061.1">
    <property type="nucleotide sequence ID" value="NZ_LDJX01000003.1"/>
</dbReference>
<feature type="domain" description="Imelysin-like" evidence="4">
    <location>
        <begin position="61"/>
        <end position="357"/>
    </location>
</feature>
<dbReference type="Gene3D" id="1.20.1420.20">
    <property type="entry name" value="M75 peptidase, HXXE motif"/>
    <property type="match status" value="1"/>
</dbReference>
<evidence type="ECO:0000313" key="6">
    <source>
        <dbReference type="Proteomes" id="UP000050280"/>
    </source>
</evidence>
<dbReference type="Proteomes" id="UP000050280">
    <property type="component" value="Unassembled WGS sequence"/>
</dbReference>
<organism evidence="5 6">
    <name type="scientific">Croceitalea dokdonensis DOKDO 023</name>
    <dbReference type="NCBI Taxonomy" id="1300341"/>
    <lineage>
        <taxon>Bacteria</taxon>
        <taxon>Pseudomonadati</taxon>
        <taxon>Bacteroidota</taxon>
        <taxon>Flavobacteriia</taxon>
        <taxon>Flavobacteriales</taxon>
        <taxon>Flavobacteriaceae</taxon>
        <taxon>Croceitalea</taxon>
    </lineage>
</organism>
<dbReference type="OrthoDB" id="650514at2"/>
<keyword evidence="2 3" id="KW-0732">Signal</keyword>
<dbReference type="EMBL" id="LDJX01000003">
    <property type="protein sequence ID" value="KPM32313.1"/>
    <property type="molecule type" value="Genomic_DNA"/>
</dbReference>
<gene>
    <name evidence="5" type="ORF">I595_1964</name>
</gene>
<dbReference type="STRING" id="1300341.I595_1964"/>
<name>A0A0P7B092_9FLAO</name>
<evidence type="ECO:0000256" key="1">
    <source>
        <dbReference type="ARBA" id="ARBA00004196"/>
    </source>
</evidence>
<dbReference type="InterPro" id="IPR034984">
    <property type="entry name" value="Imelysin-like_IPPA"/>
</dbReference>
<keyword evidence="6" id="KW-1185">Reference proteome</keyword>
<dbReference type="InterPro" id="IPR018976">
    <property type="entry name" value="Imelysin-like"/>
</dbReference>
<evidence type="ECO:0000256" key="3">
    <source>
        <dbReference type="SAM" id="SignalP"/>
    </source>
</evidence>
<sequence>MKRKFYWIIPIFAVLFIWACSSDGDDTETPTDDVGMTDDDDGTSATFARGAMLANWADNIILPSYNAFLTDLEALKSDFGTFENDRSEANLVALRTAWITAYKSWQNISMFEIGPAEDNGLRLTINTYPTDVDLIESNITAGTYNFELSSNRDSRGFPALDYLLNGIADTDTDMVAVFTNAATGDGYVTYISDVINDIETRVTTVRNAWQNGYRATFVENDGSSATASVDRFVNDFIFYYEKFLRAGKMGIPLGVFSRTQAPNLVESFYYPQLSNELFLDGLTAVENFFNGVAFGTEDSGESLASYLVALGREDLRDDIQTQLNSARSAIVALEPFRTELETNNPAEAMFSAYDEVQAAVAMFKVDMVSAMSIAIDFVDADGD</sequence>
<dbReference type="InterPro" id="IPR038352">
    <property type="entry name" value="Imelysin_sf"/>
</dbReference>
<feature type="signal peptide" evidence="3">
    <location>
        <begin position="1"/>
        <end position="24"/>
    </location>
</feature>
<dbReference type="CDD" id="cd14659">
    <property type="entry name" value="Imelysin-like_IPPA"/>
    <property type="match status" value="1"/>
</dbReference>
<reference evidence="5 6" key="1">
    <citation type="submission" date="2015-09" db="EMBL/GenBank/DDBJ databases">
        <title>Genome sequence of the marine flavobacterium Croceitalea dokdonensis DOKDO 023 that contains proton- and sodium-pumping rhodopsins.</title>
        <authorList>
            <person name="Kwon S.-K."/>
            <person name="Lee H.K."/>
            <person name="Kwak M.-J."/>
            <person name="Kim J.F."/>
        </authorList>
    </citation>
    <scope>NUCLEOTIDE SEQUENCE [LARGE SCALE GENOMIC DNA]</scope>
    <source>
        <strain evidence="5 6">DOKDO 023</strain>
    </source>
</reference>
<proteinExistence type="predicted"/>
<evidence type="ECO:0000259" key="4">
    <source>
        <dbReference type="Pfam" id="PF09375"/>
    </source>
</evidence>
<accession>A0A0P7B092</accession>
<dbReference type="PATRIC" id="fig|1300341.3.peg.2149"/>
<comment type="subcellular location">
    <subcellularLocation>
        <location evidence="1">Cell envelope</location>
    </subcellularLocation>
</comment>
<feature type="chain" id="PRO_5006135246" description="Imelysin-like domain-containing protein" evidence="3">
    <location>
        <begin position="25"/>
        <end position="383"/>
    </location>
</feature>
<protein>
    <recommendedName>
        <fullName evidence="4">Imelysin-like domain-containing protein</fullName>
    </recommendedName>
</protein>
<evidence type="ECO:0000313" key="5">
    <source>
        <dbReference type="EMBL" id="KPM32313.1"/>
    </source>
</evidence>
<evidence type="ECO:0000256" key="2">
    <source>
        <dbReference type="ARBA" id="ARBA00022729"/>
    </source>
</evidence>
<comment type="caution">
    <text evidence="5">The sequence shown here is derived from an EMBL/GenBank/DDBJ whole genome shotgun (WGS) entry which is preliminary data.</text>
</comment>